<dbReference type="InterPro" id="IPR000843">
    <property type="entry name" value="HTH_LacI"/>
</dbReference>
<evidence type="ECO:0000259" key="5">
    <source>
        <dbReference type="PROSITE" id="PS50932"/>
    </source>
</evidence>
<accession>A0ABS8FSL4</accession>
<dbReference type="PROSITE" id="PS50932">
    <property type="entry name" value="HTH_LACI_2"/>
    <property type="match status" value="1"/>
</dbReference>
<gene>
    <name evidence="7" type="ORF">LKD70_00645</name>
</gene>
<dbReference type="InterPro" id="IPR046335">
    <property type="entry name" value="LacI/GalR-like_sensor"/>
</dbReference>
<dbReference type="PANTHER" id="PTHR30146:SF95">
    <property type="entry name" value="RIBOSE OPERON REPRESSOR"/>
    <property type="match status" value="1"/>
</dbReference>
<dbReference type="PRINTS" id="PR00036">
    <property type="entry name" value="HTHLACI"/>
</dbReference>
<keyword evidence="8" id="KW-1185">Reference proteome</keyword>
<feature type="domain" description="HTH lacI-type" evidence="5">
    <location>
        <begin position="2"/>
        <end position="56"/>
    </location>
</feature>
<dbReference type="Gene3D" id="1.10.260.40">
    <property type="entry name" value="lambda repressor-like DNA-binding domains"/>
    <property type="match status" value="1"/>
</dbReference>
<dbReference type="InterPro" id="IPR028082">
    <property type="entry name" value="Peripla_BP_I"/>
</dbReference>
<dbReference type="PANTHER" id="PTHR30146">
    <property type="entry name" value="LACI-RELATED TRANSCRIPTIONAL REPRESSOR"/>
    <property type="match status" value="1"/>
</dbReference>
<organism evidence="7 8">
    <name type="scientific">Ruminococcus turbiniformis</name>
    <dbReference type="NCBI Taxonomy" id="2881258"/>
    <lineage>
        <taxon>Bacteria</taxon>
        <taxon>Bacillati</taxon>
        <taxon>Bacillota</taxon>
        <taxon>Clostridia</taxon>
        <taxon>Eubacteriales</taxon>
        <taxon>Oscillospiraceae</taxon>
        <taxon>Ruminococcus</taxon>
    </lineage>
</organism>
<dbReference type="Gene3D" id="3.40.50.2300">
    <property type="match status" value="2"/>
</dbReference>
<evidence type="ECO:0000256" key="4">
    <source>
        <dbReference type="ARBA" id="ARBA00023163"/>
    </source>
</evidence>
<dbReference type="Pfam" id="PF13377">
    <property type="entry name" value="Peripla_BP_3"/>
    <property type="match status" value="1"/>
</dbReference>
<dbReference type="SMART" id="SM00354">
    <property type="entry name" value="HTH_LACI"/>
    <property type="match status" value="1"/>
</dbReference>
<evidence type="ECO:0000259" key="6">
    <source>
        <dbReference type="PROSITE" id="PS50943"/>
    </source>
</evidence>
<dbReference type="SUPFAM" id="SSF47413">
    <property type="entry name" value="lambda repressor-like DNA-binding domains"/>
    <property type="match status" value="1"/>
</dbReference>
<dbReference type="RefSeq" id="WP_227706126.1">
    <property type="nucleotide sequence ID" value="NZ_JAJEQX010000001.1"/>
</dbReference>
<name>A0ABS8FSL4_9FIRM</name>
<dbReference type="CDD" id="cd06291">
    <property type="entry name" value="PBP1_Qymf-like"/>
    <property type="match status" value="1"/>
</dbReference>
<keyword evidence="1" id="KW-0678">Repressor</keyword>
<dbReference type="InterPro" id="IPR010982">
    <property type="entry name" value="Lambda_DNA-bd_dom_sf"/>
</dbReference>
<proteinExistence type="predicted"/>
<reference evidence="7 8" key="1">
    <citation type="submission" date="2021-10" db="EMBL/GenBank/DDBJ databases">
        <title>Anaerobic single-cell dispensing facilitates the cultivation of human gut bacteria.</title>
        <authorList>
            <person name="Afrizal A."/>
        </authorList>
    </citation>
    <scope>NUCLEOTIDE SEQUENCE [LARGE SCALE GENOMIC DNA]</scope>
    <source>
        <strain evidence="7 8">CLA-AA-H200</strain>
    </source>
</reference>
<dbReference type="PROSITE" id="PS50943">
    <property type="entry name" value="HTH_CROC1"/>
    <property type="match status" value="1"/>
</dbReference>
<dbReference type="PROSITE" id="PS00356">
    <property type="entry name" value="HTH_LACI_1"/>
    <property type="match status" value="1"/>
</dbReference>
<keyword evidence="4" id="KW-0804">Transcription</keyword>
<dbReference type="EMBL" id="JAJEQX010000001">
    <property type="protein sequence ID" value="MCC2252962.1"/>
    <property type="molecule type" value="Genomic_DNA"/>
</dbReference>
<dbReference type="InterPro" id="IPR001387">
    <property type="entry name" value="Cro/C1-type_HTH"/>
</dbReference>
<dbReference type="GO" id="GO:0003677">
    <property type="term" value="F:DNA binding"/>
    <property type="evidence" value="ECO:0007669"/>
    <property type="project" value="UniProtKB-KW"/>
</dbReference>
<evidence type="ECO:0000256" key="3">
    <source>
        <dbReference type="ARBA" id="ARBA00023125"/>
    </source>
</evidence>
<keyword evidence="2" id="KW-0805">Transcription regulation</keyword>
<evidence type="ECO:0000256" key="2">
    <source>
        <dbReference type="ARBA" id="ARBA00023015"/>
    </source>
</evidence>
<feature type="domain" description="HTH cro/C1-type" evidence="6">
    <location>
        <begin position="5"/>
        <end position="50"/>
    </location>
</feature>
<dbReference type="Pfam" id="PF00356">
    <property type="entry name" value="LacI"/>
    <property type="match status" value="1"/>
</dbReference>
<sequence length="334" mass="37502">MAGIRDVAKLAGVGVATVSRVLNGSGYVSEETRKKIVQAMEELNYTPNELARQLYHKRSGIIAVLMPDVSHPFFSELVKNIETILYERGYKTMLCDTFKEKNSEKEYLNMLERNIVDGIITGVHSLDVESYQKISKPIVAFDRVLGDRIPVVRVDHKVGGRLAAQMLYESGCRNVLQFHGAKVVTSPSHERHMEFERYMREHGAGVTSVELLWNRFDTQYFKDVTRQVLAGNPDIDGVFGADLLMAYCIKAAYSQGRKVPDDLKLVAYDGTYVTETVTPEITAIEQPVPQIARELVGIICDMIEGKELKDHKVILDVKVKKGATTLNEFAEMAK</sequence>
<protein>
    <submittedName>
        <fullName evidence="7">LacI family DNA-binding transcriptional regulator</fullName>
    </submittedName>
</protein>
<keyword evidence="3 7" id="KW-0238">DNA-binding</keyword>
<comment type="caution">
    <text evidence="7">The sequence shown here is derived from an EMBL/GenBank/DDBJ whole genome shotgun (WGS) entry which is preliminary data.</text>
</comment>
<dbReference type="Proteomes" id="UP001198151">
    <property type="component" value="Unassembled WGS sequence"/>
</dbReference>
<dbReference type="SUPFAM" id="SSF53822">
    <property type="entry name" value="Periplasmic binding protein-like I"/>
    <property type="match status" value="1"/>
</dbReference>
<evidence type="ECO:0000313" key="7">
    <source>
        <dbReference type="EMBL" id="MCC2252962.1"/>
    </source>
</evidence>
<dbReference type="CDD" id="cd01392">
    <property type="entry name" value="HTH_LacI"/>
    <property type="match status" value="1"/>
</dbReference>
<evidence type="ECO:0000313" key="8">
    <source>
        <dbReference type="Proteomes" id="UP001198151"/>
    </source>
</evidence>
<evidence type="ECO:0000256" key="1">
    <source>
        <dbReference type="ARBA" id="ARBA00022491"/>
    </source>
</evidence>